<reference evidence="4" key="1">
    <citation type="submission" date="2022-12" db="EMBL/GenBank/DDBJ databases">
        <title>Phocaeicola acetigenes sp. nov., isolated feces from a healthy human.</title>
        <authorList>
            <person name="Do H."/>
            <person name="Ha Y.B."/>
            <person name="Kim J.-S."/>
            <person name="Suh M.K."/>
            <person name="Kim H.S."/>
            <person name="Lee J.-S."/>
        </authorList>
    </citation>
    <scope>NUCLEOTIDE SEQUENCE</scope>
    <source>
        <strain evidence="4">KGMB11183</strain>
    </source>
</reference>
<feature type="domain" description="N-acetyltransferase" evidence="3">
    <location>
        <begin position="155"/>
        <end position="299"/>
    </location>
</feature>
<dbReference type="Pfam" id="PF13508">
    <property type="entry name" value="Acetyltransf_7"/>
    <property type="match status" value="1"/>
</dbReference>
<name>A0ABT4PH95_9BACT</name>
<evidence type="ECO:0000313" key="4">
    <source>
        <dbReference type="EMBL" id="MCZ8372404.1"/>
    </source>
</evidence>
<dbReference type="PROSITE" id="PS51186">
    <property type="entry name" value="GNAT"/>
    <property type="match status" value="2"/>
</dbReference>
<dbReference type="GO" id="GO:0016746">
    <property type="term" value="F:acyltransferase activity"/>
    <property type="evidence" value="ECO:0007669"/>
    <property type="project" value="UniProtKB-KW"/>
</dbReference>
<accession>A0ABT4PH95</accession>
<evidence type="ECO:0000259" key="3">
    <source>
        <dbReference type="PROSITE" id="PS51186"/>
    </source>
</evidence>
<comment type="caution">
    <text evidence="4">The sequence shown here is derived from an EMBL/GenBank/DDBJ whole genome shotgun (WGS) entry which is preliminary data.</text>
</comment>
<feature type="domain" description="N-acetyltransferase" evidence="3">
    <location>
        <begin position="5"/>
        <end position="157"/>
    </location>
</feature>
<protein>
    <submittedName>
        <fullName evidence="4">GNAT family N-acetyltransferase</fullName>
        <ecNumber evidence="4">2.3.1.-</ecNumber>
    </submittedName>
</protein>
<dbReference type="InterPro" id="IPR016181">
    <property type="entry name" value="Acyl_CoA_acyltransferase"/>
</dbReference>
<evidence type="ECO:0000256" key="2">
    <source>
        <dbReference type="ARBA" id="ARBA00023315"/>
    </source>
</evidence>
<dbReference type="InterPro" id="IPR000182">
    <property type="entry name" value="GNAT_dom"/>
</dbReference>
<dbReference type="SUPFAM" id="SSF55729">
    <property type="entry name" value="Acyl-CoA N-acyltransferases (Nat)"/>
    <property type="match status" value="2"/>
</dbReference>
<organism evidence="4 5">
    <name type="scientific">Phocaeicola acetigenes</name>
    <dbReference type="NCBI Taxonomy" id="3016083"/>
    <lineage>
        <taxon>Bacteria</taxon>
        <taxon>Pseudomonadati</taxon>
        <taxon>Bacteroidota</taxon>
        <taxon>Bacteroidia</taxon>
        <taxon>Bacteroidales</taxon>
        <taxon>Bacteroidaceae</taxon>
        <taxon>Phocaeicola</taxon>
    </lineage>
</organism>
<proteinExistence type="predicted"/>
<dbReference type="EC" id="2.3.1.-" evidence="4"/>
<keyword evidence="2 4" id="KW-0012">Acyltransferase</keyword>
<dbReference type="Gene3D" id="3.40.630.30">
    <property type="match status" value="2"/>
</dbReference>
<keyword evidence="5" id="KW-1185">Reference proteome</keyword>
<sequence>MEEYILTVSMTAESLYRVFEDAVRMTCAGYYTPDQIDAWVERADLQHWESLLESGLHFIAARHILSDEIVGFISVDSNGYLHDLFVDPLHQCRGVGSLLLYTAEKFVVECKSIMLDAEVSLPARRFFEKRGFHVLCTQEVDVLGIRLDNFVMQKSLVLQGNAENYDELLRLWEVAVRHTHRFLNEGDILFYKSEIMNHYFPILSLYIIYNRLGNAIAFMGLSDEKIEMLFVHPDELHKGYGSILIDYAVREKNIYRVDVNEQNREALAFYLHKGFRIVGRGEEDDFGKPYPVLYLSAER</sequence>
<dbReference type="RefSeq" id="WP_269877606.1">
    <property type="nucleotide sequence ID" value="NZ_JAPZVM010000004.1"/>
</dbReference>
<dbReference type="PANTHER" id="PTHR43800">
    <property type="entry name" value="PEPTIDYL-LYSINE N-ACETYLTRANSFERASE YJAB"/>
    <property type="match status" value="1"/>
</dbReference>
<evidence type="ECO:0000313" key="5">
    <source>
        <dbReference type="Proteomes" id="UP001141933"/>
    </source>
</evidence>
<dbReference type="EMBL" id="JAPZVM010000004">
    <property type="protein sequence ID" value="MCZ8372404.1"/>
    <property type="molecule type" value="Genomic_DNA"/>
</dbReference>
<dbReference type="Proteomes" id="UP001141933">
    <property type="component" value="Unassembled WGS sequence"/>
</dbReference>
<dbReference type="CDD" id="cd04301">
    <property type="entry name" value="NAT_SF"/>
    <property type="match status" value="1"/>
</dbReference>
<dbReference type="PANTHER" id="PTHR43800:SF1">
    <property type="entry name" value="PEPTIDYL-LYSINE N-ACETYLTRANSFERASE YJAB"/>
    <property type="match status" value="1"/>
</dbReference>
<keyword evidence="1 4" id="KW-0808">Transferase</keyword>
<gene>
    <name evidence="4" type="ORF">O6P32_06730</name>
</gene>
<evidence type="ECO:0000256" key="1">
    <source>
        <dbReference type="ARBA" id="ARBA00022679"/>
    </source>
</evidence>
<dbReference type="Pfam" id="PF13673">
    <property type="entry name" value="Acetyltransf_10"/>
    <property type="match status" value="1"/>
</dbReference>